<evidence type="ECO:0000256" key="1">
    <source>
        <dbReference type="SAM" id="MobiDB-lite"/>
    </source>
</evidence>
<evidence type="ECO:0000313" key="3">
    <source>
        <dbReference type="Proteomes" id="UP001152795"/>
    </source>
</evidence>
<dbReference type="PANTHER" id="PTHR31025:SF9">
    <property type="entry name" value="SI:DKEY-286J15.1"/>
    <property type="match status" value="1"/>
</dbReference>
<feature type="region of interest" description="Disordered" evidence="1">
    <location>
        <begin position="128"/>
        <end position="165"/>
    </location>
</feature>
<dbReference type="EMBL" id="CACRXK020000922">
    <property type="protein sequence ID" value="CAB3985784.1"/>
    <property type="molecule type" value="Genomic_DNA"/>
</dbReference>
<gene>
    <name evidence="2" type="ORF">PACLA_8A083932</name>
</gene>
<sequence length="568" mass="64566">MPSFLSGSSSVADVVHWLRNNKFNDEVIKNFQDESIDGEDFFSLEMWMIDRLIYIKGMKNIKRFRSLWSQETNMIFDVNGKPVPDKEQQPPACSSPAESPLQDVCGMPEIEYPRMSLLAPPVNNLLTPENGSKGIRPTVSSVEKQPLSENGSPSPSLKANKKGRSGEKNVKIGWAQSFEIPDKFSLNVELGINAKAFNASRINEFVRDICTLVSTYTRYPTEAERQLIAQKIVMKFTFLKDPTIGQNSKEWGSWEIQIKNRMKRLQKLATKRSLPMTDTEKEPSDVHMHKKQRTDNPWLEVPSFDAKEKEAMKEKVGQLRKLSRAGKVDHGVMKNLMRDTYPLRRQTILAGTDTVDTIIKSFPVLMQPAHLRMEICRIFDDVEFCKNMKVSLAGTWIPRILSYIESSDKPMVKKLRDEMEQAINDGLISETECRQRAAIWIMFNSLLQGSGGRKNSGCEKILKLLEGDDDVDHQIKVAVTPSIFLSGTSVFDTSVMYVVGEGRVLCDASREDKLLDCLILLICVHYTYNFDYKVQRNAMLFFEKATFGINYNNQVPLGVTQVFTLLGQ</sequence>
<dbReference type="PANTHER" id="PTHR31025">
    <property type="entry name" value="SI:CH211-196P9.1-RELATED"/>
    <property type="match status" value="1"/>
</dbReference>
<keyword evidence="3" id="KW-1185">Reference proteome</keyword>
<dbReference type="Proteomes" id="UP001152795">
    <property type="component" value="Unassembled WGS sequence"/>
</dbReference>
<proteinExistence type="predicted"/>
<dbReference type="OrthoDB" id="8839291at2759"/>
<name>A0A6S7FZE0_PARCT</name>
<feature type="compositionally biased region" description="Polar residues" evidence="1">
    <location>
        <begin position="138"/>
        <end position="157"/>
    </location>
</feature>
<feature type="region of interest" description="Disordered" evidence="1">
    <location>
        <begin position="270"/>
        <end position="293"/>
    </location>
</feature>
<evidence type="ECO:0000313" key="2">
    <source>
        <dbReference type="EMBL" id="CAB3985784.1"/>
    </source>
</evidence>
<protein>
    <submittedName>
        <fullName evidence="2">Uncharacterized protein</fullName>
    </submittedName>
</protein>
<accession>A0A6S7FZE0</accession>
<reference evidence="2" key="1">
    <citation type="submission" date="2020-04" db="EMBL/GenBank/DDBJ databases">
        <authorList>
            <person name="Alioto T."/>
            <person name="Alioto T."/>
            <person name="Gomez Garrido J."/>
        </authorList>
    </citation>
    <scope>NUCLEOTIDE SEQUENCE</scope>
    <source>
        <strain evidence="2">A484AB</strain>
    </source>
</reference>
<organism evidence="2 3">
    <name type="scientific">Paramuricea clavata</name>
    <name type="common">Red gorgonian</name>
    <name type="synonym">Violescent sea-whip</name>
    <dbReference type="NCBI Taxonomy" id="317549"/>
    <lineage>
        <taxon>Eukaryota</taxon>
        <taxon>Metazoa</taxon>
        <taxon>Cnidaria</taxon>
        <taxon>Anthozoa</taxon>
        <taxon>Octocorallia</taxon>
        <taxon>Malacalcyonacea</taxon>
        <taxon>Plexauridae</taxon>
        <taxon>Paramuricea</taxon>
    </lineage>
</organism>
<dbReference type="AlphaFoldDB" id="A0A6S7FZE0"/>
<dbReference type="InterPro" id="IPR013761">
    <property type="entry name" value="SAM/pointed_sf"/>
</dbReference>
<comment type="caution">
    <text evidence="2">The sequence shown here is derived from an EMBL/GenBank/DDBJ whole genome shotgun (WGS) entry which is preliminary data.</text>
</comment>
<dbReference type="Gene3D" id="1.10.150.50">
    <property type="entry name" value="Transcription Factor, Ets-1"/>
    <property type="match status" value="1"/>
</dbReference>
<feature type="compositionally biased region" description="Basic and acidic residues" evidence="1">
    <location>
        <begin position="278"/>
        <end position="287"/>
    </location>
</feature>